<reference evidence="1 2" key="1">
    <citation type="submission" date="2023-05" db="EMBL/GenBank/DDBJ databases">
        <title>A 100% complete, gapless, phased diploid assembly of the Scenedesmus obliquus UTEX 3031 genome.</title>
        <authorList>
            <person name="Biondi T.C."/>
            <person name="Hanschen E.R."/>
            <person name="Kwon T."/>
            <person name="Eng W."/>
            <person name="Kruse C.P.S."/>
            <person name="Koehler S.I."/>
            <person name="Kunde Y."/>
            <person name="Gleasner C.D."/>
            <person name="You Mak K.T."/>
            <person name="Polle J."/>
            <person name="Hovde B.T."/>
            <person name="Starkenburg S.R."/>
        </authorList>
    </citation>
    <scope>NUCLEOTIDE SEQUENCE [LARGE SCALE GENOMIC DNA]</scope>
    <source>
        <strain evidence="1 2">DOE0152z</strain>
    </source>
</reference>
<gene>
    <name evidence="1" type="ORF">OEZ85_003187</name>
</gene>
<dbReference type="EMBL" id="CP126212">
    <property type="protein sequence ID" value="WIA14689.1"/>
    <property type="molecule type" value="Genomic_DNA"/>
</dbReference>
<keyword evidence="2" id="KW-1185">Reference proteome</keyword>
<organism evidence="1 2">
    <name type="scientific">Tetradesmus obliquus</name>
    <name type="common">Green alga</name>
    <name type="synonym">Acutodesmus obliquus</name>
    <dbReference type="NCBI Taxonomy" id="3088"/>
    <lineage>
        <taxon>Eukaryota</taxon>
        <taxon>Viridiplantae</taxon>
        <taxon>Chlorophyta</taxon>
        <taxon>core chlorophytes</taxon>
        <taxon>Chlorophyceae</taxon>
        <taxon>CS clade</taxon>
        <taxon>Sphaeropleales</taxon>
        <taxon>Scenedesmaceae</taxon>
        <taxon>Tetradesmus</taxon>
    </lineage>
</organism>
<sequence>MNERQLTVAVKNAATAERLGELATAYSHLLNPIHVAAIFRKLASMCQPPNPATDPAAAAAAAAAVPAVAAAAAAARVSPEACEALLRQLQQQIKQQRCIGHGPRGIANILAAMAKLQCAPDTELLPMLLECFCSQAARAVPQDVANVLWSVAQITLAFGASIRPVTGHSHFTQVQ</sequence>
<evidence type="ECO:0000313" key="1">
    <source>
        <dbReference type="EMBL" id="WIA14689.1"/>
    </source>
</evidence>
<protein>
    <submittedName>
        <fullName evidence="1">Uncharacterized protein</fullName>
    </submittedName>
</protein>
<evidence type="ECO:0000313" key="2">
    <source>
        <dbReference type="Proteomes" id="UP001244341"/>
    </source>
</evidence>
<accession>A0ABY8U0Q5</accession>
<dbReference type="Proteomes" id="UP001244341">
    <property type="component" value="Chromosome 5b"/>
</dbReference>
<proteinExistence type="predicted"/>
<name>A0ABY8U0Q5_TETOB</name>